<evidence type="ECO:0000256" key="3">
    <source>
        <dbReference type="ARBA" id="ARBA00022801"/>
    </source>
</evidence>
<dbReference type="Pfam" id="PF00753">
    <property type="entry name" value="Lactamase_B"/>
    <property type="match status" value="1"/>
</dbReference>
<organism evidence="7 8">
    <name type="scientific">Sphingomonas natans</name>
    <dbReference type="NCBI Taxonomy" id="3063330"/>
    <lineage>
        <taxon>Bacteria</taxon>
        <taxon>Pseudomonadati</taxon>
        <taxon>Pseudomonadota</taxon>
        <taxon>Alphaproteobacteria</taxon>
        <taxon>Sphingomonadales</taxon>
        <taxon>Sphingomonadaceae</taxon>
        <taxon>Sphingomonas</taxon>
    </lineage>
</organism>
<feature type="domain" description="Metallo-beta-lactamase" evidence="6">
    <location>
        <begin position="67"/>
        <end position="271"/>
    </location>
</feature>
<feature type="chain" id="PRO_5045565955" evidence="5">
    <location>
        <begin position="24"/>
        <end position="287"/>
    </location>
</feature>
<keyword evidence="3" id="KW-0378">Hydrolase</keyword>
<gene>
    <name evidence="7" type="ORF">Q4F19_06740</name>
</gene>
<accession>A0ABT8Y866</accession>
<dbReference type="SMART" id="SM00849">
    <property type="entry name" value="Lactamase_B"/>
    <property type="match status" value="1"/>
</dbReference>
<evidence type="ECO:0000256" key="5">
    <source>
        <dbReference type="SAM" id="SignalP"/>
    </source>
</evidence>
<name>A0ABT8Y866_9SPHN</name>
<feature type="signal peptide" evidence="5">
    <location>
        <begin position="1"/>
        <end position="23"/>
    </location>
</feature>
<keyword evidence="5" id="KW-0732">Signal</keyword>
<dbReference type="Gene3D" id="3.60.15.10">
    <property type="entry name" value="Ribonuclease Z/Hydroxyacylglutathione hydrolase-like"/>
    <property type="match status" value="1"/>
</dbReference>
<comment type="similarity">
    <text evidence="1">Belongs to the metallo-beta-lactamase superfamily.</text>
</comment>
<keyword evidence="2" id="KW-0479">Metal-binding</keyword>
<evidence type="ECO:0000313" key="7">
    <source>
        <dbReference type="EMBL" id="MDO6414073.1"/>
    </source>
</evidence>
<dbReference type="SUPFAM" id="SSF56281">
    <property type="entry name" value="Metallo-hydrolase/oxidoreductase"/>
    <property type="match status" value="1"/>
</dbReference>
<keyword evidence="8" id="KW-1185">Reference proteome</keyword>
<dbReference type="Proteomes" id="UP001169764">
    <property type="component" value="Unassembled WGS sequence"/>
</dbReference>
<reference evidence="7" key="1">
    <citation type="submission" date="2023-07" db="EMBL/GenBank/DDBJ databases">
        <authorList>
            <person name="Kim M."/>
        </authorList>
    </citation>
    <scope>NUCLEOTIDE SEQUENCE</scope>
    <source>
        <strain evidence="7">BIUV-7</strain>
    </source>
</reference>
<dbReference type="EMBL" id="JAUOTP010000002">
    <property type="protein sequence ID" value="MDO6414073.1"/>
    <property type="molecule type" value="Genomic_DNA"/>
</dbReference>
<proteinExistence type="inferred from homology"/>
<evidence type="ECO:0000259" key="6">
    <source>
        <dbReference type="SMART" id="SM00849"/>
    </source>
</evidence>
<evidence type="ECO:0000313" key="8">
    <source>
        <dbReference type="Proteomes" id="UP001169764"/>
    </source>
</evidence>
<dbReference type="InterPro" id="IPR051013">
    <property type="entry name" value="MBL_superfamily_lactonases"/>
</dbReference>
<evidence type="ECO:0000256" key="4">
    <source>
        <dbReference type="ARBA" id="ARBA00022833"/>
    </source>
</evidence>
<dbReference type="CDD" id="cd07729">
    <property type="entry name" value="AHL_lactonase_MBL-fold"/>
    <property type="match status" value="1"/>
</dbReference>
<dbReference type="PANTHER" id="PTHR42978:SF3">
    <property type="entry name" value="BLR3078 PROTEIN"/>
    <property type="match status" value="1"/>
</dbReference>
<dbReference type="InterPro" id="IPR036866">
    <property type="entry name" value="RibonucZ/Hydroxyglut_hydro"/>
</dbReference>
<dbReference type="PANTHER" id="PTHR42978">
    <property type="entry name" value="QUORUM-QUENCHING LACTONASE YTNP-RELATED-RELATED"/>
    <property type="match status" value="1"/>
</dbReference>
<dbReference type="InterPro" id="IPR001279">
    <property type="entry name" value="Metallo-B-lactamas"/>
</dbReference>
<keyword evidence="4" id="KW-0862">Zinc</keyword>
<sequence length="287" mass="31632">MKLARLGKLVLYCLAASMLPTSASGEPPPMPVVSAPRLYVLDCGALATDSPEGFNLTRDEVATTIMANMCFLIVHPKGTFLWDTGVSDRWTGRPLGEFQPNKHVSVVRMRSLVGQLADIGYRPDQITYLSLSHAHWDHSGNGNVFARTATWLVSKAEHDFMFGPDGYTRERQDWVDLQTAKTILIGDDYDVFGDGSVVIKLAPGHSPGHSVAVVNLPHTGPIILAGDLYHFKEEAMLDRMPDAERRTQTPQSRAMVAALAKSLNAQVWIAHDLALSQRLLHEPAFYD</sequence>
<comment type="caution">
    <text evidence="7">The sequence shown here is derived from an EMBL/GenBank/DDBJ whole genome shotgun (WGS) entry which is preliminary data.</text>
</comment>
<protein>
    <submittedName>
        <fullName evidence="7">N-acyl homoserine lactonase family protein</fullName>
    </submittedName>
</protein>
<evidence type="ECO:0000256" key="2">
    <source>
        <dbReference type="ARBA" id="ARBA00022723"/>
    </source>
</evidence>
<evidence type="ECO:0000256" key="1">
    <source>
        <dbReference type="ARBA" id="ARBA00007749"/>
    </source>
</evidence>